<comment type="caution">
    <text evidence="2">The sequence shown here is derived from an EMBL/GenBank/DDBJ whole genome shotgun (WGS) entry which is preliminary data.</text>
</comment>
<dbReference type="EMBL" id="JAGKHQ010000016">
    <property type="protein sequence ID" value="KAG7493198.1"/>
    <property type="molecule type" value="Genomic_DNA"/>
</dbReference>
<feature type="compositionally biased region" description="Basic and acidic residues" evidence="1">
    <location>
        <begin position="89"/>
        <end position="114"/>
    </location>
</feature>
<feature type="region of interest" description="Disordered" evidence="1">
    <location>
        <begin position="1"/>
        <end position="114"/>
    </location>
</feature>
<gene>
    <name evidence="2" type="ORF">JOB18_003261</name>
</gene>
<dbReference type="Proteomes" id="UP000693946">
    <property type="component" value="Linkage Group LG4"/>
</dbReference>
<keyword evidence="3" id="KW-1185">Reference proteome</keyword>
<evidence type="ECO:0000256" key="1">
    <source>
        <dbReference type="SAM" id="MobiDB-lite"/>
    </source>
</evidence>
<evidence type="ECO:0000313" key="2">
    <source>
        <dbReference type="EMBL" id="KAG7493198.1"/>
    </source>
</evidence>
<reference evidence="2 3" key="1">
    <citation type="journal article" date="2021" name="Sci. Rep.">
        <title>Chromosome anchoring in Senegalese sole (Solea senegalensis) reveals sex-associated markers and genome rearrangements in flatfish.</title>
        <authorList>
            <person name="Guerrero-Cozar I."/>
            <person name="Gomez-Garrido J."/>
            <person name="Berbel C."/>
            <person name="Martinez-Blanch J.F."/>
            <person name="Alioto T."/>
            <person name="Claros M.G."/>
            <person name="Gagnaire P.A."/>
            <person name="Manchado M."/>
        </authorList>
    </citation>
    <scope>NUCLEOTIDE SEQUENCE [LARGE SCALE GENOMIC DNA]</scope>
    <source>
        <strain evidence="2">Sse05_10M</strain>
    </source>
</reference>
<dbReference type="AlphaFoldDB" id="A0AAV6QM04"/>
<accession>A0AAV6QM04</accession>
<sequence>MNVVRPPSIMHLDPIVSCPDIRQSSGAHGRRERERRGRRALRLPVSVINQSHIGSSMRQRQSRTTGQNESGGFSKVRSVSNSIGSGGRGQRESVTLRREVKGYDVNSNREVKVD</sequence>
<name>A0AAV6QM04_SOLSE</name>
<organism evidence="2 3">
    <name type="scientific">Solea senegalensis</name>
    <name type="common">Senegalese sole</name>
    <dbReference type="NCBI Taxonomy" id="28829"/>
    <lineage>
        <taxon>Eukaryota</taxon>
        <taxon>Metazoa</taxon>
        <taxon>Chordata</taxon>
        <taxon>Craniata</taxon>
        <taxon>Vertebrata</taxon>
        <taxon>Euteleostomi</taxon>
        <taxon>Actinopterygii</taxon>
        <taxon>Neopterygii</taxon>
        <taxon>Teleostei</taxon>
        <taxon>Neoteleostei</taxon>
        <taxon>Acanthomorphata</taxon>
        <taxon>Carangaria</taxon>
        <taxon>Pleuronectiformes</taxon>
        <taxon>Pleuronectoidei</taxon>
        <taxon>Soleidae</taxon>
        <taxon>Solea</taxon>
    </lineage>
</organism>
<evidence type="ECO:0000313" key="3">
    <source>
        <dbReference type="Proteomes" id="UP000693946"/>
    </source>
</evidence>
<feature type="compositionally biased region" description="Polar residues" evidence="1">
    <location>
        <begin position="47"/>
        <end position="83"/>
    </location>
</feature>
<proteinExistence type="predicted"/>
<protein>
    <submittedName>
        <fullName evidence="2">Uncharacterized protein</fullName>
    </submittedName>
</protein>